<comment type="subcellular location">
    <subcellularLocation>
        <location evidence="1">Secreted</location>
    </subcellularLocation>
</comment>
<feature type="domain" description="Haemolysin-type calcium binding-related" evidence="3">
    <location>
        <begin position="1660"/>
        <end position="1701"/>
    </location>
</feature>
<name>A0ABR9IY33_RHIVS</name>
<dbReference type="InterPro" id="IPR011049">
    <property type="entry name" value="Serralysin-like_metalloprot_C"/>
</dbReference>
<protein>
    <submittedName>
        <fullName evidence="4">Ca2+-binding RTX toxin-like protein</fullName>
    </submittedName>
</protein>
<dbReference type="RefSeq" id="WP_192731784.1">
    <property type="nucleotide sequence ID" value="NZ_BAAAVL010000002.1"/>
</dbReference>
<feature type="domain" description="Haemolysin-type calcium binding-related" evidence="3">
    <location>
        <begin position="2167"/>
        <end position="2208"/>
    </location>
</feature>
<dbReference type="PROSITE" id="PS00330">
    <property type="entry name" value="HEMOLYSIN_CALCIUM"/>
    <property type="match status" value="4"/>
</dbReference>
<keyword evidence="2" id="KW-0964">Secreted</keyword>
<proteinExistence type="predicted"/>
<dbReference type="PANTHER" id="PTHR38340">
    <property type="entry name" value="S-LAYER PROTEIN"/>
    <property type="match status" value="1"/>
</dbReference>
<gene>
    <name evidence="4" type="ORF">H4W29_005379</name>
</gene>
<dbReference type="Proteomes" id="UP000620262">
    <property type="component" value="Unassembled WGS sequence"/>
</dbReference>
<dbReference type="PRINTS" id="PR00313">
    <property type="entry name" value="CABNDNGRPT"/>
</dbReference>
<feature type="domain" description="Haemolysin-type calcium binding-related" evidence="3">
    <location>
        <begin position="879"/>
        <end position="919"/>
    </location>
</feature>
<dbReference type="InterPro" id="IPR050557">
    <property type="entry name" value="RTX_toxin/Mannuronan_C5-epim"/>
</dbReference>
<evidence type="ECO:0000256" key="1">
    <source>
        <dbReference type="ARBA" id="ARBA00004613"/>
    </source>
</evidence>
<evidence type="ECO:0000313" key="5">
    <source>
        <dbReference type="Proteomes" id="UP000620262"/>
    </source>
</evidence>
<evidence type="ECO:0000256" key="2">
    <source>
        <dbReference type="ARBA" id="ARBA00022525"/>
    </source>
</evidence>
<comment type="caution">
    <text evidence="4">The sequence shown here is derived from an EMBL/GenBank/DDBJ whole genome shotgun (WGS) entry which is preliminary data.</text>
</comment>
<dbReference type="SUPFAM" id="SSF51120">
    <property type="entry name" value="beta-Roll"/>
    <property type="match status" value="15"/>
</dbReference>
<feature type="domain" description="Haemolysin-type calcium binding-related" evidence="3">
    <location>
        <begin position="1399"/>
        <end position="1439"/>
    </location>
</feature>
<reference evidence="4 5" key="1">
    <citation type="submission" date="2020-10" db="EMBL/GenBank/DDBJ databases">
        <title>Sequencing the genomes of 1000 actinobacteria strains.</title>
        <authorList>
            <person name="Klenk H.-P."/>
        </authorList>
    </citation>
    <scope>NUCLEOTIDE SEQUENCE [LARGE SCALE GENOMIC DNA]</scope>
    <source>
        <strain evidence="4 5">DSM 7307</strain>
    </source>
</reference>
<sequence length="2323" mass="244293">MLPEPILYRSNPKPKEEDILNDRLQTLLDTVIGEIAGEVGASKVIEFTAKNIGVTSLVTFLVTVEHKEDGFYINAAKFATDVVMPNLGAAALQVAGAAILAALGVTIGEGPLAVLAVAGGLNLAGKWLWEKVESNLPEGDLVDHLFGTADTEIRYVVNGQIIGGGIYEYVEDIDFVAAMGTIAHYAEATPAGTIEVYKNGNLDTTYAILQGDAVQELAAGMGVSTAEFYTWNWAADKDGTATTNGTQLVNYDGQENLTFVAAGAKIALKMWSADGTRLEQLSMRADHIGIGQGAVTTLFEPTVIIGHATGEFLDAARSSDTYIIGGGGDDFITGGSGNDRLFGGLLQGDAKSSETNTISGLDGNDLIHGAGGVDIVDGGAGADTILGGYGNDRIIGGEGEDLIHGDVLYSGGSVLDGTDYLAGGKDRDRIFGEDGADLLVGGDVASFYDVSLRAHHPEWNDGAKDVLSGGFGNDRYLISHENDYNNTDTPAQSLEYIDIIDETSGDGIGEILIQNHKITEMAGGQTVETTDAIAVAGTYEAVSTTDLGTFYINTSWSTDDLATTQWVVKILVSTTLDERGRPYVFLMPEYPDGGAPYAAIKGFKQGDFGITLKDYSSPSEGTPNNDTINGPDQSRLLTAAIDVTSDADGNERLHAGAGDDVVYGRGGQDEIQGEEGNDTLYGNENDDLLTGGVGNDTYGYARGDGNDTIIETADYSGSLDKLIFSDIDASEITLRQKGNDLIIEIAESAPGAGDGGSILVKSSVAGALEHGIESIQFSDGTSWTKQNIIANISVIEPEGILGTSGADALEGTMGDDLIIGLAGADALSGSFGDDVYVYASGQGNDVINDGVNMSTEVDVLRMTGLTPADVTAVRDGESLKISINATGEVITIEKQFLSDGYWGIEKIEFSDGTSWNRETILEIGAIGNDVDFQGTDGNDTLHGNDADESYRGGLGNDTLIGDRGSDTYLYSGGDGNDVIDEESWPNDLDTLQFTDLNAADISAAHVGTDLKITILATGDVITVRNQWYTTWGNFGLEKIQFADGTSWDRATIMALEAQPIVGTPANDVIEGTSEADIITGGLGDDTIKGRVGSDVYIYASGDGNDLLDDEGSDIGGVDSLRLSNLNASDISATRDGLALVIKILSTNETITIDSQYSSQYDYYGFEKIEFADGSSWNRDALMELGRIPNIVGTTASDTLTGIWFNETISGGLGDDVLKGGYGSDTYVYNSGDGNDRIEDSSYSSSDNDILRLSDINAGGVSLARSGLDLKITIIATGAIITIDDQFDPDGYYGLEKVEFADGSYLSRADLMAINESSQTLVGTGAVDFLTGASANDTLAGKGGDDWLDGAAGSDLYIYATGDGNDNITDREDDRLSDVDVLRLSDLNASDVALVRSGPDLKVKILSTGNEITVWQQFSSQSDFAGIERIEFADGSSWDRSVIMAAQSGEITGTSGNDTLNGTSGDDVFNGGLGDDRLYGAGGTDVYVYSSGDGSDYLDDEATEPNSVDTLRFTDINASDISVARNGVNLNITVLATGHVITIDEQWYDVNGYWGFEKIEFADGSSWNRSDIMAIGTSPQGPITGTAGNDTLTGTSGADTFIGGRGNDRMLGGQGADVYVYTSGDGTDYIDDEANEPESVDTLRFTDINASDISVARNGVNLNITVLATGDVITLDEQWYSDAAYWGFEKIEFADGSSWNRDILMNITNTVAPTIGTSGSDTLLGTGGDDVISGLAGNDQLQGGDGSDRINGGAGSDVAVFEYDLSAYQISVADGQVVLVNGSFTDTVTNVETLQFNDMSISVSAGVSLTYTGTAGADTITATMSHDTIKGAAGNDAVNGLLGDDSIYGGVGDDQLDGGEGNDTYYYASGDGNDTISDVAIALGDTDVLRFTDLNISDLTISRSGEDMFITVNATGHVITINTQYFSAGQGWSLETLAFADGTSLALDHLPDTSWIYGTNSAETIDGNWGKDYFFAGQGDDVINGSAGGDVYVYRQGDGSDTLNDDVGFTDALDVLRFTNLTASDLIAARHGDDVELTVVPTGAVITLKGQLFEDPGYWGIDKFEFADGSSWSREAITAFALNAIDKTTAVGTSGDDTLFGTSNHDVFDGGLGNDVLLGGYGSDTYLYAAGDGTDYIDDEANAANQVDVLKFTDLNQSDIVAERDGVNLKLTVVGTGDTITLDEQFYADTDYWGFERIEFADGSVWNRDAIMNIGSPSAMVAPASATFMAGNDDILVGTEADDNFVFSGNFGHDTIIDFAAGAGSIDVVDIETDVFADFASVMAAATQSGSDTLITYDGDNSILLKDVALSSLHRDDFRFVAAA</sequence>
<dbReference type="EMBL" id="JADBEC010000002">
    <property type="protein sequence ID" value="MBE1508134.1"/>
    <property type="molecule type" value="Genomic_DNA"/>
</dbReference>
<organism evidence="4 5">
    <name type="scientific">Rhizobium viscosum</name>
    <name type="common">Arthrobacter viscosus</name>
    <dbReference type="NCBI Taxonomy" id="1673"/>
    <lineage>
        <taxon>Bacteria</taxon>
        <taxon>Pseudomonadati</taxon>
        <taxon>Pseudomonadota</taxon>
        <taxon>Alphaproteobacteria</taxon>
        <taxon>Hyphomicrobiales</taxon>
        <taxon>Rhizobiaceae</taxon>
        <taxon>Rhizobium/Agrobacterium group</taxon>
        <taxon>Rhizobium</taxon>
    </lineage>
</organism>
<accession>A0ABR9IY33</accession>
<keyword evidence="5" id="KW-1185">Reference proteome</keyword>
<feature type="domain" description="Haemolysin-type calcium binding-related" evidence="3">
    <location>
        <begin position="1268"/>
        <end position="1309"/>
    </location>
</feature>
<feature type="domain" description="Haemolysin-type calcium binding-related" evidence="3">
    <location>
        <begin position="1009"/>
        <end position="1051"/>
    </location>
</feature>
<feature type="domain" description="Haemolysin-type calcium binding-related" evidence="3">
    <location>
        <begin position="1139"/>
        <end position="1179"/>
    </location>
</feature>
<dbReference type="Gene3D" id="2.150.10.10">
    <property type="entry name" value="Serralysin-like metalloprotease, C-terminal"/>
    <property type="match status" value="12"/>
</dbReference>
<dbReference type="Pfam" id="PF00353">
    <property type="entry name" value="HemolysinCabind"/>
    <property type="match status" value="15"/>
</dbReference>
<evidence type="ECO:0000313" key="4">
    <source>
        <dbReference type="EMBL" id="MBE1508134.1"/>
    </source>
</evidence>
<dbReference type="Pfam" id="PF06594">
    <property type="entry name" value="HCBP_related"/>
    <property type="match status" value="9"/>
</dbReference>
<dbReference type="PANTHER" id="PTHR38340:SF1">
    <property type="entry name" value="S-LAYER PROTEIN"/>
    <property type="match status" value="1"/>
</dbReference>
<evidence type="ECO:0000259" key="3">
    <source>
        <dbReference type="Pfam" id="PF06594"/>
    </source>
</evidence>
<feature type="domain" description="Haemolysin-type calcium binding-related" evidence="3">
    <location>
        <begin position="740"/>
        <end position="786"/>
    </location>
</feature>
<dbReference type="InterPro" id="IPR018511">
    <property type="entry name" value="Hemolysin-typ_Ca-bd_CS"/>
</dbReference>
<dbReference type="InterPro" id="IPR001343">
    <property type="entry name" value="Hemolysn_Ca-bd"/>
</dbReference>
<dbReference type="InterPro" id="IPR010566">
    <property type="entry name" value="Haemolys_ca-bd"/>
</dbReference>
<feature type="domain" description="Haemolysin-type calcium binding-related" evidence="3">
    <location>
        <begin position="1528"/>
        <end position="1569"/>
    </location>
</feature>